<dbReference type="InterPro" id="IPR003599">
    <property type="entry name" value="Ig_sub"/>
</dbReference>
<dbReference type="SMART" id="SM00409">
    <property type="entry name" value="IG"/>
    <property type="match status" value="2"/>
</dbReference>
<evidence type="ECO:0000259" key="2">
    <source>
        <dbReference type="PROSITE" id="PS50835"/>
    </source>
</evidence>
<dbReference type="Proteomes" id="UP001176940">
    <property type="component" value="Unassembled WGS sequence"/>
</dbReference>
<dbReference type="InterPro" id="IPR013783">
    <property type="entry name" value="Ig-like_fold"/>
</dbReference>
<protein>
    <recommendedName>
        <fullName evidence="2">Ig-like domain-containing protein</fullName>
    </recommendedName>
</protein>
<sequence>MEMTEIHAHEAEISSHGRDTLSVTELPAANPPGNVTFRTVCSAVLQDDDHMAPSRGRYDLCINLLYFISIARSGEIVMTQTPGYISAFPGETVTISCRSSSSTYYSGISKYEVNWYQIKEGQPKLLLYFATTRQTGLPDRFSGTGSGNDFTLSIKGVTEDDAADYYCQSDYNLPLTQGCSNSDYTTPSDFLTLYVDSCAQIVLTQSPDLITVSPGETVTISCKASSGVYGNLHWYQQKSGQLQANRHTGVPDRFSGSGSGTDFTLTISGATEDDAADYYCQQVWSFPLTQ</sequence>
<proteinExistence type="predicted"/>
<reference evidence="3" key="1">
    <citation type="submission" date="2023-07" db="EMBL/GenBank/DDBJ databases">
        <authorList>
            <person name="Stuckert A."/>
        </authorList>
    </citation>
    <scope>NUCLEOTIDE SEQUENCE</scope>
</reference>
<dbReference type="InterPro" id="IPR007110">
    <property type="entry name" value="Ig-like_dom"/>
</dbReference>
<feature type="region of interest" description="Disordered" evidence="1">
    <location>
        <begin position="1"/>
        <end position="20"/>
    </location>
</feature>
<dbReference type="InterPro" id="IPR003598">
    <property type="entry name" value="Ig_sub2"/>
</dbReference>
<evidence type="ECO:0000313" key="4">
    <source>
        <dbReference type="Proteomes" id="UP001176940"/>
    </source>
</evidence>
<dbReference type="EMBL" id="CAUEEQ010068123">
    <property type="protein sequence ID" value="CAJ0965536.1"/>
    <property type="molecule type" value="Genomic_DNA"/>
</dbReference>
<organism evidence="3 4">
    <name type="scientific">Ranitomeya imitator</name>
    <name type="common">mimic poison frog</name>
    <dbReference type="NCBI Taxonomy" id="111125"/>
    <lineage>
        <taxon>Eukaryota</taxon>
        <taxon>Metazoa</taxon>
        <taxon>Chordata</taxon>
        <taxon>Craniata</taxon>
        <taxon>Vertebrata</taxon>
        <taxon>Euteleostomi</taxon>
        <taxon>Amphibia</taxon>
        <taxon>Batrachia</taxon>
        <taxon>Anura</taxon>
        <taxon>Neobatrachia</taxon>
        <taxon>Hyloidea</taxon>
        <taxon>Dendrobatidae</taxon>
        <taxon>Dendrobatinae</taxon>
        <taxon>Ranitomeya</taxon>
    </lineage>
</organism>
<dbReference type="Pfam" id="PF07686">
    <property type="entry name" value="V-set"/>
    <property type="match status" value="2"/>
</dbReference>
<dbReference type="SMART" id="SM00406">
    <property type="entry name" value="IGv"/>
    <property type="match status" value="2"/>
</dbReference>
<comment type="caution">
    <text evidence="3">The sequence shown here is derived from an EMBL/GenBank/DDBJ whole genome shotgun (WGS) entry which is preliminary data.</text>
</comment>
<dbReference type="PROSITE" id="PS50835">
    <property type="entry name" value="IG_LIKE"/>
    <property type="match status" value="2"/>
</dbReference>
<accession>A0ABN9MFG3</accession>
<dbReference type="InterPro" id="IPR050150">
    <property type="entry name" value="IgV_Light_Chain"/>
</dbReference>
<dbReference type="InterPro" id="IPR036179">
    <property type="entry name" value="Ig-like_dom_sf"/>
</dbReference>
<feature type="compositionally biased region" description="Basic and acidic residues" evidence="1">
    <location>
        <begin position="1"/>
        <end position="19"/>
    </location>
</feature>
<feature type="domain" description="Ig-like" evidence="2">
    <location>
        <begin position="74"/>
        <end position="192"/>
    </location>
</feature>
<keyword evidence="4" id="KW-1185">Reference proteome</keyword>
<dbReference type="PANTHER" id="PTHR23267">
    <property type="entry name" value="IMMUNOGLOBULIN LIGHT CHAIN"/>
    <property type="match status" value="1"/>
</dbReference>
<evidence type="ECO:0000256" key="1">
    <source>
        <dbReference type="SAM" id="MobiDB-lite"/>
    </source>
</evidence>
<dbReference type="InterPro" id="IPR013106">
    <property type="entry name" value="Ig_V-set"/>
</dbReference>
<dbReference type="SMART" id="SM00408">
    <property type="entry name" value="IGc2"/>
    <property type="match status" value="2"/>
</dbReference>
<dbReference type="Gene3D" id="2.60.40.10">
    <property type="entry name" value="Immunoglobulins"/>
    <property type="match status" value="2"/>
</dbReference>
<feature type="domain" description="Ig-like" evidence="2">
    <location>
        <begin position="199"/>
        <end position="281"/>
    </location>
</feature>
<dbReference type="SUPFAM" id="SSF48726">
    <property type="entry name" value="Immunoglobulin"/>
    <property type="match status" value="2"/>
</dbReference>
<gene>
    <name evidence="3" type="ORF">RIMI_LOCUS20392741</name>
</gene>
<evidence type="ECO:0000313" key="3">
    <source>
        <dbReference type="EMBL" id="CAJ0965536.1"/>
    </source>
</evidence>
<name>A0ABN9MFG3_9NEOB</name>